<dbReference type="GO" id="GO:0005524">
    <property type="term" value="F:ATP binding"/>
    <property type="evidence" value="ECO:0007669"/>
    <property type="project" value="UniProtKB-UniRule"/>
</dbReference>
<dbReference type="InParanoid" id="A0A3R7GUK4"/>
<dbReference type="GO" id="GO:0007018">
    <property type="term" value="P:microtubule-based movement"/>
    <property type="evidence" value="ECO:0007669"/>
    <property type="project" value="InterPro"/>
</dbReference>
<reference evidence="9 10" key="2">
    <citation type="journal article" date="2021" name="Genomics">
        <title>High-quality reference genome for Clonorchis sinensis.</title>
        <authorList>
            <person name="Young N.D."/>
            <person name="Stroehlein A.J."/>
            <person name="Kinkar L."/>
            <person name="Wang T."/>
            <person name="Sohn W.M."/>
            <person name="Chang B.C.H."/>
            <person name="Kaur P."/>
            <person name="Weisz D."/>
            <person name="Dudchenko O."/>
            <person name="Aiden E.L."/>
            <person name="Korhonen P.K."/>
            <person name="Gasser R.B."/>
        </authorList>
    </citation>
    <scope>NUCLEOTIDE SEQUENCE [LARGE SCALE GENOMIC DNA]</scope>
    <source>
        <strain evidence="9">Cs-k2</strain>
    </source>
</reference>
<protein>
    <recommendedName>
        <fullName evidence="6">Kinesin-like protein</fullName>
    </recommendedName>
</protein>
<keyword evidence="4" id="KW-0963">Cytoplasm</keyword>
<dbReference type="InterPro" id="IPR027417">
    <property type="entry name" value="P-loop_NTPase"/>
</dbReference>
<dbReference type="Pfam" id="PF23735">
    <property type="entry name" value="KIF9"/>
    <property type="match status" value="1"/>
</dbReference>
<accession>A0A3R7GUK4</accession>
<keyword evidence="4" id="KW-0206">Cytoskeleton</keyword>
<gene>
    <name evidence="9" type="ORF">CSKR_103640</name>
</gene>
<dbReference type="SMART" id="SM00129">
    <property type="entry name" value="KISc"/>
    <property type="match status" value="1"/>
</dbReference>
<keyword evidence="5 6" id="KW-0505">Motor protein</keyword>
<dbReference type="SUPFAM" id="SSF52540">
    <property type="entry name" value="P-loop containing nucleoside triphosphate hydrolases"/>
    <property type="match status" value="1"/>
</dbReference>
<evidence type="ECO:0000256" key="1">
    <source>
        <dbReference type="ARBA" id="ARBA00004245"/>
    </source>
</evidence>
<evidence type="ECO:0000256" key="8">
    <source>
        <dbReference type="SAM" id="MobiDB-lite"/>
    </source>
</evidence>
<feature type="compositionally biased region" description="Basic and acidic residues" evidence="8">
    <location>
        <begin position="535"/>
        <end position="553"/>
    </location>
</feature>
<dbReference type="PANTHER" id="PTHR47968:SF67">
    <property type="entry name" value="KINESIN MOTOR DOMAIN-CONTAINING PROTEIN"/>
    <property type="match status" value="1"/>
</dbReference>
<keyword evidence="10" id="KW-1185">Reference proteome</keyword>
<feature type="coiled-coil region" evidence="7">
    <location>
        <begin position="388"/>
        <end position="415"/>
    </location>
</feature>
<dbReference type="PROSITE" id="PS50067">
    <property type="entry name" value="KINESIN_MOTOR_2"/>
    <property type="match status" value="1"/>
</dbReference>
<name>A0A3R7GUK4_CLOSI</name>
<dbReference type="Gene3D" id="3.40.850.10">
    <property type="entry name" value="Kinesin motor domain"/>
    <property type="match status" value="1"/>
</dbReference>
<keyword evidence="6" id="KW-0493">Microtubule</keyword>
<evidence type="ECO:0000256" key="6">
    <source>
        <dbReference type="RuleBase" id="RU000394"/>
    </source>
</evidence>
<dbReference type="EMBL" id="NIRI02000076">
    <property type="protein sequence ID" value="KAG5442405.1"/>
    <property type="molecule type" value="Genomic_DNA"/>
</dbReference>
<evidence type="ECO:0000256" key="2">
    <source>
        <dbReference type="ARBA" id="ARBA00022741"/>
    </source>
</evidence>
<dbReference type="AlphaFoldDB" id="A0A3R7GUK4"/>
<dbReference type="GO" id="GO:0008017">
    <property type="term" value="F:microtubule binding"/>
    <property type="evidence" value="ECO:0007669"/>
    <property type="project" value="InterPro"/>
</dbReference>
<evidence type="ECO:0000313" key="10">
    <source>
        <dbReference type="Proteomes" id="UP000286415"/>
    </source>
</evidence>
<dbReference type="InterPro" id="IPR019821">
    <property type="entry name" value="Kinesin_motor_CS"/>
</dbReference>
<dbReference type="InterPro" id="IPR001752">
    <property type="entry name" value="Kinesin_motor_dom"/>
</dbReference>
<evidence type="ECO:0000256" key="4">
    <source>
        <dbReference type="ARBA" id="ARBA00023212"/>
    </source>
</evidence>
<dbReference type="GO" id="GO:0005874">
    <property type="term" value="C:microtubule"/>
    <property type="evidence" value="ECO:0007669"/>
    <property type="project" value="UniProtKB-KW"/>
</dbReference>
<evidence type="ECO:0000256" key="7">
    <source>
        <dbReference type="SAM" id="Coils"/>
    </source>
</evidence>
<dbReference type="GO" id="GO:0003777">
    <property type="term" value="F:microtubule motor activity"/>
    <property type="evidence" value="ECO:0007669"/>
    <property type="project" value="InterPro"/>
</dbReference>
<feature type="region of interest" description="Disordered" evidence="8">
    <location>
        <begin position="528"/>
        <end position="564"/>
    </location>
</feature>
<dbReference type="PROSITE" id="PS00411">
    <property type="entry name" value="KINESIN_MOTOR_1"/>
    <property type="match status" value="1"/>
</dbReference>
<sequence>MCQYKELVASAGSTSWVVVRGVNSMVKQTIQIFLRFRPPSIRKSVIQYNVHQLTGNDRPCVTLNVNREVREYDICNRKELYNFQFDGIFDVLAGQDQVFDAVAKPVIEKALEGYNGTIFAYGQTGSGKTFTITGGGEKYTDRGIIPRTIEYIFRQFEKNLEEDFEVRISYLEIYNENGYDLLDTRYAAAKKLEDLPRVTLFEDTDAGTVHLKNLSIHLAVGVDEALNLLFTGDTNRIIAETPTNEASSRSHCIFTLHITSRSRISSTVRRAKLHLVDLAGSERVYKSGVDGITLIEAKYINLSLHYLEQVIVALSEKQRSHIPYRNSMMTMILRDSLGGNCMTSMIANCSAEQCNIQETIATCRFAQRVALIKNDMILNEEQDPHVVIRHLKAEIDRLKAELAFTTRTEQELTEEEKERCERMVERFLSNSTEDEPFSFPAEMFANVQKICFCLKVIQDFHGKRMREGAESRCISETKSTPAPAPPPVNREAEELRRIIAQKDHEIHVLIGLLKRGQTGERYVAQIEETEETDEASQHHDKNDNTPKLEDGPDKTSTQTAAPDNVVQWLERGTKDRLLGSLSNGREQAFETFKREHHSAKHVEAQKAELQSLYAEAKNYANEMCLARNEVGRLQTKLNDIIHNETLDQSFRSKEFEAVRSMIEGKRTAYRTAYSKLRELRPRIEHFQHALETARVRLIQDFEQQHCHSSPQVNPMDTSTVKSVQAKHLPGDEKMGCSIRQSASSVVVSSRQVQKVQKTIDEVCKPAHLNKDSLNPNGVESYFGKIPLTGDPAVDADILAFVQAREELRRRQTEQ</sequence>
<keyword evidence="3 5" id="KW-0067">ATP-binding</keyword>
<dbReference type="InterPro" id="IPR056524">
    <property type="entry name" value="KIF6/9_C"/>
</dbReference>
<dbReference type="Pfam" id="PF00225">
    <property type="entry name" value="Kinesin"/>
    <property type="match status" value="1"/>
</dbReference>
<keyword evidence="7" id="KW-0175">Coiled coil</keyword>
<dbReference type="PANTHER" id="PTHR47968">
    <property type="entry name" value="CENTROMERE PROTEIN E"/>
    <property type="match status" value="1"/>
</dbReference>
<feature type="region of interest" description="Disordered" evidence="8">
    <location>
        <begin position="471"/>
        <end position="490"/>
    </location>
</feature>
<dbReference type="PRINTS" id="PR00380">
    <property type="entry name" value="KINESINHEAVY"/>
</dbReference>
<comment type="similarity">
    <text evidence="5 6">Belongs to the TRAFAC class myosin-kinesin ATPase superfamily. Kinesin family.</text>
</comment>
<reference evidence="9 10" key="1">
    <citation type="journal article" date="2018" name="Biotechnol. Adv.">
        <title>Improved genomic resources and new bioinformatic workflow for the carcinogenic parasite Clonorchis sinensis: Biotechnological implications.</title>
        <authorList>
            <person name="Wang D."/>
            <person name="Korhonen P.K."/>
            <person name="Gasser R.B."/>
            <person name="Young N.D."/>
        </authorList>
    </citation>
    <scope>NUCLEOTIDE SEQUENCE [LARGE SCALE GENOMIC DNA]</scope>
    <source>
        <strain evidence="9">Cs-k2</strain>
    </source>
</reference>
<keyword evidence="2 5" id="KW-0547">Nucleotide-binding</keyword>
<proteinExistence type="inferred from homology"/>
<dbReference type="InterPro" id="IPR036961">
    <property type="entry name" value="Kinesin_motor_dom_sf"/>
</dbReference>
<dbReference type="InterPro" id="IPR027640">
    <property type="entry name" value="Kinesin-like_fam"/>
</dbReference>
<dbReference type="OrthoDB" id="3176171at2759"/>
<evidence type="ECO:0000256" key="5">
    <source>
        <dbReference type="PROSITE-ProRule" id="PRU00283"/>
    </source>
</evidence>
<comment type="subcellular location">
    <subcellularLocation>
        <location evidence="1">Cytoplasm</location>
        <location evidence="1">Cytoskeleton</location>
    </subcellularLocation>
</comment>
<evidence type="ECO:0000313" key="9">
    <source>
        <dbReference type="EMBL" id="KAG5442405.1"/>
    </source>
</evidence>
<organism evidence="9 10">
    <name type="scientific">Clonorchis sinensis</name>
    <name type="common">Chinese liver fluke</name>
    <dbReference type="NCBI Taxonomy" id="79923"/>
    <lineage>
        <taxon>Eukaryota</taxon>
        <taxon>Metazoa</taxon>
        <taxon>Spiralia</taxon>
        <taxon>Lophotrochozoa</taxon>
        <taxon>Platyhelminthes</taxon>
        <taxon>Trematoda</taxon>
        <taxon>Digenea</taxon>
        <taxon>Opisthorchiida</taxon>
        <taxon>Opisthorchiata</taxon>
        <taxon>Opisthorchiidae</taxon>
        <taxon>Clonorchis</taxon>
    </lineage>
</organism>
<dbReference type="STRING" id="79923.A0A3R7GUK4"/>
<feature type="binding site" evidence="5">
    <location>
        <begin position="122"/>
        <end position="129"/>
    </location>
    <ligand>
        <name>ATP</name>
        <dbReference type="ChEBI" id="CHEBI:30616"/>
    </ligand>
</feature>
<dbReference type="Proteomes" id="UP000286415">
    <property type="component" value="Unassembled WGS sequence"/>
</dbReference>
<comment type="caution">
    <text evidence="9">The sequence shown here is derived from an EMBL/GenBank/DDBJ whole genome shotgun (WGS) entry which is preliminary data.</text>
</comment>
<evidence type="ECO:0000256" key="3">
    <source>
        <dbReference type="ARBA" id="ARBA00022840"/>
    </source>
</evidence>